<dbReference type="OrthoDB" id="6966003at2"/>
<accession>A0A423M5H3</accession>
<organism evidence="1 2">
    <name type="scientific">Pseudomonas fluorescens</name>
    <dbReference type="NCBI Taxonomy" id="294"/>
    <lineage>
        <taxon>Bacteria</taxon>
        <taxon>Pseudomonadati</taxon>
        <taxon>Pseudomonadota</taxon>
        <taxon>Gammaproteobacteria</taxon>
        <taxon>Pseudomonadales</taxon>
        <taxon>Pseudomonadaceae</taxon>
        <taxon>Pseudomonas</taxon>
    </lineage>
</organism>
<dbReference type="Gene3D" id="3.30.10.10">
    <property type="entry name" value="Trypsin Inhibitor V, subunit A"/>
    <property type="match status" value="1"/>
</dbReference>
<proteinExistence type="predicted"/>
<gene>
    <name evidence="1" type="ORF">BK670_26600</name>
</gene>
<dbReference type="Proteomes" id="UP000285378">
    <property type="component" value="Unassembled WGS sequence"/>
</dbReference>
<evidence type="ECO:0008006" key="3">
    <source>
        <dbReference type="Google" id="ProtNLM"/>
    </source>
</evidence>
<reference evidence="1 2" key="1">
    <citation type="submission" date="2016-10" db="EMBL/GenBank/DDBJ databases">
        <title>Comparative genome analysis of multiple Pseudomonas spp. focuses on biocontrol and plant growth promoting traits.</title>
        <authorList>
            <person name="Tao X.-Y."/>
            <person name="Taylor C.G."/>
        </authorList>
    </citation>
    <scope>NUCLEOTIDE SEQUENCE [LARGE SCALE GENOMIC DNA]</scope>
    <source>
        <strain evidence="1 2">28B5</strain>
    </source>
</reference>
<sequence>MTNEEALQQIRHLIGTRFVPSVVAYIRELTGITTIRAGHVRTTDIRTNRLNINEDPAGNIHSFSFN</sequence>
<dbReference type="EMBL" id="MOBX01000016">
    <property type="protein sequence ID" value="RON77217.1"/>
    <property type="molecule type" value="Genomic_DNA"/>
</dbReference>
<protein>
    <recommendedName>
        <fullName evidence="3">Peptidase inhibitor I78 family protein</fullName>
    </recommendedName>
</protein>
<comment type="caution">
    <text evidence="1">The sequence shown here is derived from an EMBL/GenBank/DDBJ whole genome shotgun (WGS) entry which is preliminary data.</text>
</comment>
<dbReference type="AlphaFoldDB" id="A0A423M5H3"/>
<name>A0A423M5H3_PSEFL</name>
<evidence type="ECO:0000313" key="1">
    <source>
        <dbReference type="EMBL" id="RON77217.1"/>
    </source>
</evidence>
<evidence type="ECO:0000313" key="2">
    <source>
        <dbReference type="Proteomes" id="UP000285378"/>
    </source>
</evidence>
<dbReference type="RefSeq" id="WP_123454633.1">
    <property type="nucleotide sequence ID" value="NZ_MOBX01000016.1"/>
</dbReference>